<dbReference type="InterPro" id="IPR020846">
    <property type="entry name" value="MFS_dom"/>
</dbReference>
<feature type="transmembrane region" description="Helical" evidence="7">
    <location>
        <begin position="112"/>
        <end position="133"/>
    </location>
</feature>
<evidence type="ECO:0000259" key="8">
    <source>
        <dbReference type="PROSITE" id="PS50850"/>
    </source>
</evidence>
<feature type="transmembrane region" description="Helical" evidence="7">
    <location>
        <begin position="418"/>
        <end position="436"/>
    </location>
</feature>
<dbReference type="GO" id="GO:0005886">
    <property type="term" value="C:plasma membrane"/>
    <property type="evidence" value="ECO:0007669"/>
    <property type="project" value="UniProtKB-SubCell"/>
</dbReference>
<feature type="transmembrane region" description="Helical" evidence="7">
    <location>
        <begin position="360"/>
        <end position="379"/>
    </location>
</feature>
<reference evidence="9 10" key="1">
    <citation type="submission" date="2019-07" db="EMBL/GenBank/DDBJ databases">
        <title>Whole genome shotgun sequence of Cellulomonas aerilata NBRC 106308.</title>
        <authorList>
            <person name="Hosoyama A."/>
            <person name="Uohara A."/>
            <person name="Ohji S."/>
            <person name="Ichikawa N."/>
        </authorList>
    </citation>
    <scope>NUCLEOTIDE SEQUENCE [LARGE SCALE GENOMIC DNA]</scope>
    <source>
        <strain evidence="9 10">NBRC 106308</strain>
    </source>
</reference>
<dbReference type="PROSITE" id="PS50850">
    <property type="entry name" value="MFS"/>
    <property type="match status" value="1"/>
</dbReference>
<dbReference type="InterPro" id="IPR036259">
    <property type="entry name" value="MFS_trans_sf"/>
</dbReference>
<keyword evidence="5 7" id="KW-0472">Membrane</keyword>
<name>A0A512DAS1_9CELL</name>
<evidence type="ECO:0000256" key="2">
    <source>
        <dbReference type="ARBA" id="ARBA00022448"/>
    </source>
</evidence>
<dbReference type="CDD" id="cd17316">
    <property type="entry name" value="MFS_SV2_like"/>
    <property type="match status" value="1"/>
</dbReference>
<evidence type="ECO:0000256" key="3">
    <source>
        <dbReference type="ARBA" id="ARBA00022692"/>
    </source>
</evidence>
<dbReference type="GO" id="GO:0022857">
    <property type="term" value="F:transmembrane transporter activity"/>
    <property type="evidence" value="ECO:0007669"/>
    <property type="project" value="InterPro"/>
</dbReference>
<evidence type="ECO:0000313" key="9">
    <source>
        <dbReference type="EMBL" id="GEO33581.1"/>
    </source>
</evidence>
<feature type="transmembrane region" description="Helical" evidence="7">
    <location>
        <begin position="59"/>
        <end position="80"/>
    </location>
</feature>
<evidence type="ECO:0000256" key="1">
    <source>
        <dbReference type="ARBA" id="ARBA00004651"/>
    </source>
</evidence>
<dbReference type="InterPro" id="IPR005829">
    <property type="entry name" value="Sugar_transporter_CS"/>
</dbReference>
<dbReference type="EMBL" id="BJYY01000010">
    <property type="protein sequence ID" value="GEO33581.1"/>
    <property type="molecule type" value="Genomic_DNA"/>
</dbReference>
<keyword evidence="2" id="KW-0813">Transport</keyword>
<sequence>MPPTRTERLDGLPFTGRHRRLLVGSGLGWAFDAMDVGLISFVIAALAVQWDASPGQLSWVASAGFLGMAVGASLGGLLADRLGRRQVFALTLLVYGLATGASALSWSVGVLIALRFVVGLGLGAELPVASTLVSEFAPPRIRGRVVVALEAFWAVGWTLSAVVGYLVVPADGGWRWALAIGALPALYAVYVRRGLPESVRFLEARGRHAEAEAVVQQFEASAAASSRARGRTPGTGSGSATAVAPGAHGTVPAGAPAGADARTAPDPGPVATLTETPAVAAPRPAELFSARLRGRTATLWVVWFAVNFAYYGAFIWLPTLLFDSGFSLVRSFEYTLVITLAQLPGYAVSAVLVETWGRRPTLVTFLLGSAASAGLFSQADGSTQVLLAGMLLSFFNLGAWGALYAVTPELYPTRLRGTGAGSAAAFGRLASILAPLSVPLLRDQGGTGLLFAVFATVFVVAAAGSALLPERRGAVLED</sequence>
<feature type="region of interest" description="Disordered" evidence="6">
    <location>
        <begin position="224"/>
        <end position="247"/>
    </location>
</feature>
<evidence type="ECO:0000256" key="7">
    <source>
        <dbReference type="SAM" id="Phobius"/>
    </source>
</evidence>
<protein>
    <submittedName>
        <fullName evidence="9">MFS transporter</fullName>
    </submittedName>
</protein>
<keyword evidence="3 7" id="KW-0812">Transmembrane</keyword>
<organism evidence="9 10">
    <name type="scientific">Cellulomonas aerilata</name>
    <dbReference type="NCBI Taxonomy" id="515326"/>
    <lineage>
        <taxon>Bacteria</taxon>
        <taxon>Bacillati</taxon>
        <taxon>Actinomycetota</taxon>
        <taxon>Actinomycetes</taxon>
        <taxon>Micrococcales</taxon>
        <taxon>Cellulomonadaceae</taxon>
        <taxon>Cellulomonas</taxon>
    </lineage>
</organism>
<feature type="transmembrane region" description="Helical" evidence="7">
    <location>
        <begin position="297"/>
        <end position="322"/>
    </location>
</feature>
<accession>A0A512DAS1</accession>
<dbReference type="PROSITE" id="PS00216">
    <property type="entry name" value="SUGAR_TRANSPORT_1"/>
    <property type="match status" value="1"/>
</dbReference>
<dbReference type="PANTHER" id="PTHR23511:SF34">
    <property type="entry name" value="SYNAPTIC VESICLE GLYCOPROTEIN 2"/>
    <property type="match status" value="1"/>
</dbReference>
<comment type="caution">
    <text evidence="9">The sequence shown here is derived from an EMBL/GenBank/DDBJ whole genome shotgun (WGS) entry which is preliminary data.</text>
</comment>
<dbReference type="RefSeq" id="WP_222595842.1">
    <property type="nucleotide sequence ID" value="NZ_BAAARM010000002.1"/>
</dbReference>
<dbReference type="PROSITE" id="PS00217">
    <property type="entry name" value="SUGAR_TRANSPORT_2"/>
    <property type="match status" value="1"/>
</dbReference>
<feature type="transmembrane region" description="Helical" evidence="7">
    <location>
        <begin position="334"/>
        <end position="353"/>
    </location>
</feature>
<evidence type="ECO:0000256" key="5">
    <source>
        <dbReference type="ARBA" id="ARBA00023136"/>
    </source>
</evidence>
<gene>
    <name evidence="9" type="ORF">CAE01nite_13060</name>
</gene>
<dbReference type="AlphaFoldDB" id="A0A512DAS1"/>
<keyword evidence="4 7" id="KW-1133">Transmembrane helix</keyword>
<dbReference type="SUPFAM" id="SSF103473">
    <property type="entry name" value="MFS general substrate transporter"/>
    <property type="match status" value="1"/>
</dbReference>
<feature type="transmembrane region" description="Helical" evidence="7">
    <location>
        <begin position="87"/>
        <end position="106"/>
    </location>
</feature>
<dbReference type="Gene3D" id="1.20.1250.20">
    <property type="entry name" value="MFS general substrate transporter like domains"/>
    <property type="match status" value="2"/>
</dbReference>
<feature type="transmembrane region" description="Helical" evidence="7">
    <location>
        <begin position="21"/>
        <end position="47"/>
    </location>
</feature>
<feature type="transmembrane region" description="Helical" evidence="7">
    <location>
        <begin position="174"/>
        <end position="191"/>
    </location>
</feature>
<proteinExistence type="predicted"/>
<dbReference type="Proteomes" id="UP000321181">
    <property type="component" value="Unassembled WGS sequence"/>
</dbReference>
<feature type="transmembrane region" description="Helical" evidence="7">
    <location>
        <begin position="385"/>
        <end position="406"/>
    </location>
</feature>
<dbReference type="Pfam" id="PF07690">
    <property type="entry name" value="MFS_1"/>
    <property type="match status" value="1"/>
</dbReference>
<comment type="subcellular location">
    <subcellularLocation>
        <location evidence="1">Cell membrane</location>
        <topology evidence="1">Multi-pass membrane protein</topology>
    </subcellularLocation>
</comment>
<feature type="transmembrane region" description="Helical" evidence="7">
    <location>
        <begin position="145"/>
        <end position="168"/>
    </location>
</feature>
<feature type="domain" description="Major facilitator superfamily (MFS) profile" evidence="8">
    <location>
        <begin position="21"/>
        <end position="473"/>
    </location>
</feature>
<evidence type="ECO:0000256" key="4">
    <source>
        <dbReference type="ARBA" id="ARBA00022989"/>
    </source>
</evidence>
<evidence type="ECO:0000313" key="10">
    <source>
        <dbReference type="Proteomes" id="UP000321181"/>
    </source>
</evidence>
<keyword evidence="10" id="KW-1185">Reference proteome</keyword>
<feature type="transmembrane region" description="Helical" evidence="7">
    <location>
        <begin position="448"/>
        <end position="468"/>
    </location>
</feature>
<dbReference type="PANTHER" id="PTHR23511">
    <property type="entry name" value="SYNAPTIC VESICLE GLYCOPROTEIN 2"/>
    <property type="match status" value="1"/>
</dbReference>
<dbReference type="InterPro" id="IPR011701">
    <property type="entry name" value="MFS"/>
</dbReference>
<evidence type="ECO:0000256" key="6">
    <source>
        <dbReference type="SAM" id="MobiDB-lite"/>
    </source>
</evidence>